<dbReference type="Proteomes" id="UP000229730">
    <property type="component" value="Unassembled WGS sequence"/>
</dbReference>
<dbReference type="EMBL" id="PDEM01000009">
    <property type="protein sequence ID" value="PHZ85813.1"/>
    <property type="molecule type" value="Genomic_DNA"/>
</dbReference>
<evidence type="ECO:0000313" key="1">
    <source>
        <dbReference type="EMBL" id="PHZ85813.1"/>
    </source>
</evidence>
<reference evidence="1 2" key="1">
    <citation type="submission" date="2017-10" db="EMBL/GenBank/DDBJ databases">
        <title>Frigbacter circumglobatus gen. nov. sp. nov., isolated from sediment cultured in situ.</title>
        <authorList>
            <person name="Zhao Z."/>
        </authorList>
    </citation>
    <scope>NUCLEOTIDE SEQUENCE [LARGE SCALE GENOMIC DNA]</scope>
    <source>
        <strain evidence="1 2">ZYL</strain>
    </source>
</reference>
<evidence type="ECO:0008006" key="3">
    <source>
        <dbReference type="Google" id="ProtNLM"/>
    </source>
</evidence>
<keyword evidence="2" id="KW-1185">Reference proteome</keyword>
<comment type="caution">
    <text evidence="1">The sequence shown here is derived from an EMBL/GenBank/DDBJ whole genome shotgun (WGS) entry which is preliminary data.</text>
</comment>
<proteinExistence type="predicted"/>
<name>A0A2G4YU43_9PROT</name>
<gene>
    <name evidence="1" type="ORF">CRD36_03795</name>
</gene>
<accession>A0A2G4YU43</accession>
<dbReference type="AlphaFoldDB" id="A0A2G4YU43"/>
<evidence type="ECO:0000313" key="2">
    <source>
        <dbReference type="Proteomes" id="UP000229730"/>
    </source>
</evidence>
<protein>
    <recommendedName>
        <fullName evidence="3">Outer membrane protein beta-barrel domain-containing protein</fullName>
    </recommendedName>
</protein>
<dbReference type="InParanoid" id="A0A2G4YU43"/>
<organism evidence="1 2">
    <name type="scientific">Paremcibacter congregatus</name>
    <dbReference type="NCBI Taxonomy" id="2043170"/>
    <lineage>
        <taxon>Bacteria</taxon>
        <taxon>Pseudomonadati</taxon>
        <taxon>Pseudomonadota</taxon>
        <taxon>Alphaproteobacteria</taxon>
        <taxon>Emcibacterales</taxon>
        <taxon>Emcibacteraceae</taxon>
        <taxon>Paremcibacter</taxon>
    </lineage>
</organism>
<sequence>MILVNAPPVFLRTLSDEREEMGVSGEGYMMKNLLCCFILMVFMTPAAAQEGRLPSDATHHTFKNTLSIYYGRRSQQWFSQIIKNPFAVDFLDDEILTVAYAREVLVLGSGFSVELEGYISRHMYEGGFVELGGNLFFRFDRFPWNKYLHTTFGLSVLGPSYVTQVSERERRNAPDGVGSKFLNNFMPELTFSLPSHPEWALMLRIHHRSGVFHLIKNITVGSNFVAIGLKRRF</sequence>